<dbReference type="Gene3D" id="1.10.1070.11">
    <property type="entry name" value="Phosphatidylinositol 3-/4-kinase, catalytic domain"/>
    <property type="match status" value="1"/>
</dbReference>
<dbReference type="SUPFAM" id="SSF56112">
    <property type="entry name" value="Protein kinase-like (PK-like)"/>
    <property type="match status" value="1"/>
</dbReference>
<dbReference type="GO" id="GO:0048015">
    <property type="term" value="P:phosphatidylinositol-mediated signaling"/>
    <property type="evidence" value="ECO:0007669"/>
    <property type="project" value="TreeGrafter"/>
</dbReference>
<keyword evidence="1" id="KW-0808">Transferase</keyword>
<dbReference type="InterPro" id="IPR011009">
    <property type="entry name" value="Kinase-like_dom_sf"/>
</dbReference>
<dbReference type="GO" id="GO:0004430">
    <property type="term" value="F:1-phosphatidylinositol 4-kinase activity"/>
    <property type="evidence" value="ECO:0007669"/>
    <property type="project" value="TreeGrafter"/>
</dbReference>
<dbReference type="GO" id="GO:0046854">
    <property type="term" value="P:phosphatidylinositol phosphate biosynthetic process"/>
    <property type="evidence" value="ECO:0007669"/>
    <property type="project" value="InterPro"/>
</dbReference>
<name>A0A3S5C579_9PLAT</name>
<evidence type="ECO:0000313" key="5">
    <source>
        <dbReference type="Proteomes" id="UP000784294"/>
    </source>
</evidence>
<gene>
    <name evidence="4" type="ORF">PXEA_LOCUS29616</name>
</gene>
<reference evidence="4" key="1">
    <citation type="submission" date="2018-11" db="EMBL/GenBank/DDBJ databases">
        <authorList>
            <consortium name="Pathogen Informatics"/>
        </authorList>
    </citation>
    <scope>NUCLEOTIDE SEQUENCE</scope>
</reference>
<dbReference type="InterPro" id="IPR036940">
    <property type="entry name" value="PI3/4_kinase_cat_sf"/>
</dbReference>
<dbReference type="AlphaFoldDB" id="A0A3S5C579"/>
<keyword evidence="2" id="KW-0418">Kinase</keyword>
<dbReference type="PANTHER" id="PTHR10048:SF22">
    <property type="entry name" value="PHOSPHATIDYLINOSITOL 4-KINASE BETA"/>
    <property type="match status" value="1"/>
</dbReference>
<evidence type="ECO:0000256" key="2">
    <source>
        <dbReference type="ARBA" id="ARBA00022777"/>
    </source>
</evidence>
<dbReference type="PANTHER" id="PTHR10048">
    <property type="entry name" value="PHOSPHATIDYLINOSITOL KINASE"/>
    <property type="match status" value="1"/>
</dbReference>
<dbReference type="GO" id="GO:0016020">
    <property type="term" value="C:membrane"/>
    <property type="evidence" value="ECO:0007669"/>
    <property type="project" value="TreeGrafter"/>
</dbReference>
<comment type="caution">
    <text evidence="4">The sequence shown here is derived from an EMBL/GenBank/DDBJ whole genome shotgun (WGS) entry which is preliminary data.</text>
</comment>
<feature type="domain" description="PI3K/PI4K catalytic" evidence="3">
    <location>
        <begin position="1"/>
        <end position="134"/>
    </location>
</feature>
<dbReference type="InterPro" id="IPR015433">
    <property type="entry name" value="PI3/4_kinase"/>
</dbReference>
<proteinExistence type="predicted"/>
<dbReference type="EMBL" id="CAAALY010251598">
    <property type="protein sequence ID" value="VEL36176.1"/>
    <property type="molecule type" value="Genomic_DNA"/>
</dbReference>
<sequence>MARLTDDASETSGNALRPRHNGNILLDNVGHVVHIDFGFMLSASPGKNLGFETSPFKLTEEQVAVMGGADSCMFQYYKLLILHGLLAARKHMEEVDASFFLKRNEYLLFLEPWPTKYETTNHDLSLFNYYYYYY</sequence>
<dbReference type="PROSITE" id="PS50290">
    <property type="entry name" value="PI3_4_KINASE_3"/>
    <property type="match status" value="1"/>
</dbReference>
<dbReference type="GO" id="GO:0005737">
    <property type="term" value="C:cytoplasm"/>
    <property type="evidence" value="ECO:0007669"/>
    <property type="project" value="TreeGrafter"/>
</dbReference>
<protein>
    <recommendedName>
        <fullName evidence="3">PI3K/PI4K catalytic domain-containing protein</fullName>
    </recommendedName>
</protein>
<evidence type="ECO:0000259" key="3">
    <source>
        <dbReference type="PROSITE" id="PS50290"/>
    </source>
</evidence>
<dbReference type="InterPro" id="IPR000403">
    <property type="entry name" value="PI3/4_kinase_cat_dom"/>
</dbReference>
<dbReference type="Pfam" id="PF00454">
    <property type="entry name" value="PI3_PI4_kinase"/>
    <property type="match status" value="1"/>
</dbReference>
<dbReference type="Proteomes" id="UP000784294">
    <property type="component" value="Unassembled WGS sequence"/>
</dbReference>
<accession>A0A3S5C579</accession>
<organism evidence="4 5">
    <name type="scientific">Protopolystoma xenopodis</name>
    <dbReference type="NCBI Taxonomy" id="117903"/>
    <lineage>
        <taxon>Eukaryota</taxon>
        <taxon>Metazoa</taxon>
        <taxon>Spiralia</taxon>
        <taxon>Lophotrochozoa</taxon>
        <taxon>Platyhelminthes</taxon>
        <taxon>Monogenea</taxon>
        <taxon>Polyopisthocotylea</taxon>
        <taxon>Polystomatidea</taxon>
        <taxon>Polystomatidae</taxon>
        <taxon>Protopolystoma</taxon>
    </lineage>
</organism>
<evidence type="ECO:0000313" key="4">
    <source>
        <dbReference type="EMBL" id="VEL36176.1"/>
    </source>
</evidence>
<keyword evidence="5" id="KW-1185">Reference proteome</keyword>
<dbReference type="OrthoDB" id="10264149at2759"/>
<evidence type="ECO:0000256" key="1">
    <source>
        <dbReference type="ARBA" id="ARBA00022679"/>
    </source>
</evidence>